<evidence type="ECO:0000256" key="7">
    <source>
        <dbReference type="ARBA" id="ARBA00022723"/>
    </source>
</evidence>
<organism evidence="14 15">
    <name type="scientific">Neocucurbitaria cava</name>
    <dbReference type="NCBI Taxonomy" id="798079"/>
    <lineage>
        <taxon>Eukaryota</taxon>
        <taxon>Fungi</taxon>
        <taxon>Dikarya</taxon>
        <taxon>Ascomycota</taxon>
        <taxon>Pezizomycotina</taxon>
        <taxon>Dothideomycetes</taxon>
        <taxon>Pleosporomycetidae</taxon>
        <taxon>Pleosporales</taxon>
        <taxon>Pleosporineae</taxon>
        <taxon>Cucurbitariaceae</taxon>
        <taxon>Neocucurbitaria</taxon>
    </lineage>
</organism>
<evidence type="ECO:0000256" key="12">
    <source>
        <dbReference type="SAM" id="MobiDB-lite"/>
    </source>
</evidence>
<dbReference type="SUPFAM" id="SSF55961">
    <property type="entry name" value="Bet v1-like"/>
    <property type="match status" value="1"/>
</dbReference>
<dbReference type="Proteomes" id="UP001140560">
    <property type="component" value="Unassembled WGS sequence"/>
</dbReference>
<dbReference type="EMBL" id="JAPEUY010000016">
    <property type="protein sequence ID" value="KAJ4364971.1"/>
    <property type="molecule type" value="Genomic_DNA"/>
</dbReference>
<keyword evidence="15" id="KW-1185">Reference proteome</keyword>
<evidence type="ECO:0000259" key="13">
    <source>
        <dbReference type="PROSITE" id="PS51296"/>
    </source>
</evidence>
<keyword evidence="10" id="KW-0411">Iron-sulfur</keyword>
<evidence type="ECO:0000256" key="11">
    <source>
        <dbReference type="ARBA" id="ARBA00049097"/>
    </source>
</evidence>
<sequence length="607" mass="67935">MSDELHDISVRNEETGAEVKSHITETGLVFSTISDDAPSFDDFFTDLKPLIGKVDFTKLPHRRSIKYEGKFNWKTMVDGYQECLHCQYTHPTFSIYYPPTFYTVYNYKNFSQHVADPKKPDDGLFLYFFPNCTLNVYGGGMTSFRVCPTADPGVTRMEFDYYHKETGEKFEEYFKFVRQVAMEDYELCEKAQENLEKGVYSEGILNPVKETGVAFYQQRVLDMALAQHERETQPNPAELHESTTTRKLPTSWFCITHSSAFTKPGDYISLSLAGFPLLVIYGKDKIVRAFHNVCRHRAYTITKKAAGSSLVLGCRYHGWSYDTQGRLVKAPQFDGVEGFDKAENGLWEVKSCVDRAGFVHINLDAGLVEGLPEYEGADGFAPEYGIDPGSKWLAGWEINGGGAFNWKTVGASDRTGIGTHTTPPQSTLMQRISSLFRRGPALDMAKSQAFHVGSTAVVLAFKGSPLWAMLTILPASATSCKLKCNVYTSDATTITTTSSLTDADRTALETYCNDFMQLMEEQQNSLVESASDGGDDAHDEPKPKTSEVEKKLKEKLKNHMKRERLAGRQIHPAAKQQGGGSESGCRAEQCKYFCGCRIDGESERIEE</sequence>
<gene>
    <name evidence="14" type="ORF">N0V83_008587</name>
</gene>
<dbReference type="InterPro" id="IPR001663">
    <property type="entry name" value="Rng_hydr_dOase-A"/>
</dbReference>
<evidence type="ECO:0000313" key="15">
    <source>
        <dbReference type="Proteomes" id="UP001140560"/>
    </source>
</evidence>
<evidence type="ECO:0000313" key="14">
    <source>
        <dbReference type="EMBL" id="KAJ4364971.1"/>
    </source>
</evidence>
<dbReference type="AlphaFoldDB" id="A0A9W8Y1Q3"/>
<dbReference type="PANTHER" id="PTHR43756:SF6">
    <property type="entry name" value="CLUSTER-BINDING PROTEIN, PUTATIVE (AFU_ORTHOLOGUE AFUA_6G03920)-RELATED"/>
    <property type="match status" value="1"/>
</dbReference>
<evidence type="ECO:0000256" key="10">
    <source>
        <dbReference type="ARBA" id="ARBA00023014"/>
    </source>
</evidence>
<dbReference type="SUPFAM" id="SSF50022">
    <property type="entry name" value="ISP domain"/>
    <property type="match status" value="1"/>
</dbReference>
<keyword evidence="7" id="KW-0479">Metal-binding</keyword>
<dbReference type="Gene3D" id="3.90.380.10">
    <property type="entry name" value="Naphthalene 1,2-dioxygenase Alpha Subunit, Chain A, domain 1"/>
    <property type="match status" value="2"/>
</dbReference>
<feature type="domain" description="Rieske" evidence="13">
    <location>
        <begin position="252"/>
        <end position="350"/>
    </location>
</feature>
<feature type="region of interest" description="Disordered" evidence="12">
    <location>
        <begin position="525"/>
        <end position="585"/>
    </location>
</feature>
<dbReference type="Pfam" id="PF00848">
    <property type="entry name" value="Ring_hydroxyl_A"/>
    <property type="match status" value="1"/>
</dbReference>
<keyword evidence="6" id="KW-0001">2Fe-2S</keyword>
<dbReference type="EC" id="1.14.15.7" evidence="4"/>
<dbReference type="GO" id="GO:0005506">
    <property type="term" value="F:iron ion binding"/>
    <property type="evidence" value="ECO:0007669"/>
    <property type="project" value="InterPro"/>
</dbReference>
<protein>
    <recommendedName>
        <fullName evidence="5">Choline monooxygenase, chloroplastic</fullName>
        <ecNumber evidence="4">1.14.15.7</ecNumber>
    </recommendedName>
</protein>
<dbReference type="Gene3D" id="2.102.10.10">
    <property type="entry name" value="Rieske [2Fe-2S] iron-sulphur domain"/>
    <property type="match status" value="2"/>
</dbReference>
<comment type="catalytic activity">
    <reaction evidence="11">
        <text>choline + 2 reduced [2Fe-2S]-[ferredoxin] + O2 + 2 H(+) = betaine aldehyde hydrate + 2 oxidized [2Fe-2S]-[ferredoxin] + H2O</text>
        <dbReference type="Rhea" id="RHEA:17769"/>
        <dbReference type="Rhea" id="RHEA-COMP:10000"/>
        <dbReference type="Rhea" id="RHEA-COMP:10001"/>
        <dbReference type="ChEBI" id="CHEBI:15354"/>
        <dbReference type="ChEBI" id="CHEBI:15377"/>
        <dbReference type="ChEBI" id="CHEBI:15378"/>
        <dbReference type="ChEBI" id="CHEBI:15379"/>
        <dbReference type="ChEBI" id="CHEBI:15870"/>
        <dbReference type="ChEBI" id="CHEBI:33737"/>
        <dbReference type="ChEBI" id="CHEBI:33738"/>
        <dbReference type="EC" id="1.14.15.7"/>
    </reaction>
</comment>
<dbReference type="CDD" id="cd00680">
    <property type="entry name" value="RHO_alpha_C"/>
    <property type="match status" value="1"/>
</dbReference>
<comment type="function">
    <text evidence="1">Catalyzes the first step of the osmoprotectant glycine betaine synthesis.</text>
</comment>
<accession>A0A9W8Y1Q3</accession>
<dbReference type="PROSITE" id="PS51296">
    <property type="entry name" value="RIESKE"/>
    <property type="match status" value="1"/>
</dbReference>
<evidence type="ECO:0000256" key="1">
    <source>
        <dbReference type="ARBA" id="ARBA00002149"/>
    </source>
</evidence>
<comment type="pathway">
    <text evidence="2">Amine and polyamine biosynthesis; betaine biosynthesis via choline pathway; betaine aldehyde from choline (monooxygenase route): step 1/1.</text>
</comment>
<comment type="caution">
    <text evidence="14">The sequence shown here is derived from an EMBL/GenBank/DDBJ whole genome shotgun (WGS) entry which is preliminary data.</text>
</comment>
<dbReference type="InterPro" id="IPR036922">
    <property type="entry name" value="Rieske_2Fe-2S_sf"/>
</dbReference>
<dbReference type="GO" id="GO:0019133">
    <property type="term" value="F:choline monooxygenase activity"/>
    <property type="evidence" value="ECO:0007669"/>
    <property type="project" value="UniProtKB-EC"/>
</dbReference>
<dbReference type="PANTHER" id="PTHR43756">
    <property type="entry name" value="CHOLINE MONOOXYGENASE, CHLOROPLASTIC"/>
    <property type="match status" value="1"/>
</dbReference>
<keyword evidence="8" id="KW-0560">Oxidoreductase</keyword>
<dbReference type="PRINTS" id="PR00090">
    <property type="entry name" value="RNGDIOXGNASE"/>
</dbReference>
<dbReference type="GO" id="GO:0051537">
    <property type="term" value="F:2 iron, 2 sulfur cluster binding"/>
    <property type="evidence" value="ECO:0007669"/>
    <property type="project" value="UniProtKB-KW"/>
</dbReference>
<dbReference type="Pfam" id="PF00355">
    <property type="entry name" value="Rieske"/>
    <property type="match status" value="1"/>
</dbReference>
<keyword evidence="9" id="KW-0408">Iron</keyword>
<evidence type="ECO:0000256" key="5">
    <source>
        <dbReference type="ARBA" id="ARBA00014931"/>
    </source>
</evidence>
<name>A0A9W8Y1Q3_9PLEO</name>
<evidence type="ECO:0000256" key="6">
    <source>
        <dbReference type="ARBA" id="ARBA00022714"/>
    </source>
</evidence>
<dbReference type="InterPro" id="IPR015879">
    <property type="entry name" value="Ring_hydroxy_dOase_asu_C_dom"/>
</dbReference>
<reference evidence="14" key="1">
    <citation type="submission" date="2022-10" db="EMBL/GenBank/DDBJ databases">
        <title>Tapping the CABI collections for fungal endophytes: first genome assemblies for Collariella, Neodidymelliopsis, Ascochyta clinopodiicola, Didymella pomorum, Didymosphaeria variabile, Neocosmospora piperis and Neocucurbitaria cava.</title>
        <authorList>
            <person name="Hill R."/>
        </authorList>
    </citation>
    <scope>NUCLEOTIDE SEQUENCE</scope>
    <source>
        <strain evidence="14">IMI 356814</strain>
    </source>
</reference>
<evidence type="ECO:0000256" key="9">
    <source>
        <dbReference type="ARBA" id="ARBA00023004"/>
    </source>
</evidence>
<dbReference type="InterPro" id="IPR017941">
    <property type="entry name" value="Rieske_2Fe-2S"/>
</dbReference>
<evidence type="ECO:0000256" key="8">
    <source>
        <dbReference type="ARBA" id="ARBA00023002"/>
    </source>
</evidence>
<dbReference type="CDD" id="cd03469">
    <property type="entry name" value="Rieske_RO_Alpha_N"/>
    <property type="match status" value="1"/>
</dbReference>
<feature type="compositionally biased region" description="Basic and acidic residues" evidence="12">
    <location>
        <begin position="535"/>
        <end position="557"/>
    </location>
</feature>
<dbReference type="OrthoDB" id="426882at2759"/>
<evidence type="ECO:0000256" key="2">
    <source>
        <dbReference type="ARBA" id="ARBA00004866"/>
    </source>
</evidence>
<evidence type="ECO:0000256" key="4">
    <source>
        <dbReference type="ARBA" id="ARBA00012763"/>
    </source>
</evidence>
<evidence type="ECO:0000256" key="3">
    <source>
        <dbReference type="ARBA" id="ARBA00010848"/>
    </source>
</evidence>
<comment type="similarity">
    <text evidence="3">Belongs to the choline monooxygenase family.</text>
</comment>
<proteinExistence type="inferred from homology"/>